<feature type="signal peptide" evidence="1">
    <location>
        <begin position="1"/>
        <end position="26"/>
    </location>
</feature>
<gene>
    <name evidence="2" type="ORF">TSA66_10975</name>
</gene>
<proteinExistence type="predicted"/>
<organism evidence="2 3">
    <name type="scientific">Noviherbaspirillum autotrophicum</name>
    <dbReference type="NCBI Taxonomy" id="709839"/>
    <lineage>
        <taxon>Bacteria</taxon>
        <taxon>Pseudomonadati</taxon>
        <taxon>Pseudomonadota</taxon>
        <taxon>Betaproteobacteria</taxon>
        <taxon>Burkholderiales</taxon>
        <taxon>Oxalobacteraceae</taxon>
        <taxon>Noviherbaspirillum</taxon>
    </lineage>
</organism>
<evidence type="ECO:0000313" key="3">
    <source>
        <dbReference type="Proteomes" id="UP000031572"/>
    </source>
</evidence>
<dbReference type="EMBL" id="JWJG01000028">
    <property type="protein sequence ID" value="KIF81223.1"/>
    <property type="molecule type" value="Genomic_DNA"/>
</dbReference>
<dbReference type="AlphaFoldDB" id="A0A0C1Y2C6"/>
<dbReference type="RefSeq" id="WP_040040047.1">
    <property type="nucleotide sequence ID" value="NZ_JWJG01000028.1"/>
</dbReference>
<evidence type="ECO:0000313" key="2">
    <source>
        <dbReference type="EMBL" id="KIF81223.1"/>
    </source>
</evidence>
<dbReference type="STRING" id="709839.TSA66_10975"/>
<comment type="caution">
    <text evidence="2">The sequence shown here is derived from an EMBL/GenBank/DDBJ whole genome shotgun (WGS) entry which is preliminary data.</text>
</comment>
<keyword evidence="3" id="KW-1185">Reference proteome</keyword>
<sequence length="219" mass="23518">MKPIRRSILASGALALALGATGETYAQQHAPHDAKPALASVQVAQTAMALRDLWVGHVFWVRNVVEDTLAGRTDAAKIDENQVVANAKQIAAAIEPFYGKAAADKMFSLLAGHYGAVKQYLEATVANSKAKQDAAQKSLTDNANEIAVFLGGANPNLPVDTLRGLLVAHGGHHMQQIQQLHAKQYAQEAQTWEAMKNHMYVIADALAGAIAKQFPDKFK</sequence>
<protein>
    <submittedName>
        <fullName evidence="2">Uncharacterized protein</fullName>
    </submittedName>
</protein>
<name>A0A0C1Y2C6_9BURK</name>
<reference evidence="2 3" key="1">
    <citation type="submission" date="2014-12" db="EMBL/GenBank/DDBJ databases">
        <title>Denitrispirillum autotrophicum gen. nov., sp. nov., Denitrifying, Facultatively Autotrophic Bacteria Isolated from Rice Paddy Soil.</title>
        <authorList>
            <person name="Ishii S."/>
            <person name="Ashida N."/>
            <person name="Ohno H."/>
            <person name="Otsuka S."/>
            <person name="Yokota A."/>
            <person name="Senoo K."/>
        </authorList>
    </citation>
    <scope>NUCLEOTIDE SEQUENCE [LARGE SCALE GENOMIC DNA]</scope>
    <source>
        <strain evidence="2 3">TSA66</strain>
    </source>
</reference>
<evidence type="ECO:0000256" key="1">
    <source>
        <dbReference type="SAM" id="SignalP"/>
    </source>
</evidence>
<dbReference type="OrthoDB" id="9792366at2"/>
<keyword evidence="1" id="KW-0732">Signal</keyword>
<feature type="chain" id="PRO_5002156103" evidence="1">
    <location>
        <begin position="27"/>
        <end position="219"/>
    </location>
</feature>
<accession>A0A0C1Y2C6</accession>
<dbReference type="Proteomes" id="UP000031572">
    <property type="component" value="Unassembled WGS sequence"/>
</dbReference>